<comment type="caution">
    <text evidence="2">The sequence shown here is derived from an EMBL/GenBank/DDBJ whole genome shotgun (WGS) entry which is preliminary data.</text>
</comment>
<evidence type="ECO:0000313" key="3">
    <source>
        <dbReference type="Proteomes" id="UP001244011"/>
    </source>
</evidence>
<gene>
    <name evidence="2" type="ORF">QBC33DRAFT_545264</name>
</gene>
<dbReference type="PROSITE" id="PS51762">
    <property type="entry name" value="GH16_2"/>
    <property type="match status" value="1"/>
</dbReference>
<proteinExistence type="predicted"/>
<dbReference type="PANTHER" id="PTHR10963">
    <property type="entry name" value="GLYCOSYL HYDROLASE-RELATED"/>
    <property type="match status" value="1"/>
</dbReference>
<dbReference type="AlphaFoldDB" id="A0AAJ0BVA7"/>
<organism evidence="2 3">
    <name type="scientific">Phialemonium atrogriseum</name>
    <dbReference type="NCBI Taxonomy" id="1093897"/>
    <lineage>
        <taxon>Eukaryota</taxon>
        <taxon>Fungi</taxon>
        <taxon>Dikarya</taxon>
        <taxon>Ascomycota</taxon>
        <taxon>Pezizomycotina</taxon>
        <taxon>Sordariomycetes</taxon>
        <taxon>Sordariomycetidae</taxon>
        <taxon>Cephalothecales</taxon>
        <taxon>Cephalothecaceae</taxon>
        <taxon>Phialemonium</taxon>
    </lineage>
</organism>
<evidence type="ECO:0000313" key="2">
    <source>
        <dbReference type="EMBL" id="KAK1764911.1"/>
    </source>
</evidence>
<dbReference type="CDD" id="cd08023">
    <property type="entry name" value="GH16_laminarinase_like"/>
    <property type="match status" value="1"/>
</dbReference>
<dbReference type="RefSeq" id="XP_060281124.1">
    <property type="nucleotide sequence ID" value="XM_060428547.1"/>
</dbReference>
<sequence>MPWRDRLKRMKQEWDRMVSEPFARESSQQWSSQPPAVANSHVYWRPTFRPDVAVSLDWDAKIGNGWDGWGNQELEYYTAAPENAFYTHDGKLVIRAIANNASPNPEQRYTSARLVSRQTLGRDKGVLTGVILAPCAGGIWPAFWLLPQEPFSWPVDGEIDIAETWNGDCENRSCFHWGDDHEPQKHRVLGTKIPDLPSRPVRYDFAWDQAGQQQHGRMVWYIDGRPVMKATTVEGMRPLREFTILLNVAVGGSVCGGKTPAHGYYDMIVHSLFLASEPDYGGWDRFEADYKSHRTPFGNGYS</sequence>
<dbReference type="Proteomes" id="UP001244011">
    <property type="component" value="Unassembled WGS sequence"/>
</dbReference>
<dbReference type="Pfam" id="PF26113">
    <property type="entry name" value="GH16_XgeA"/>
    <property type="match status" value="1"/>
</dbReference>
<evidence type="ECO:0000259" key="1">
    <source>
        <dbReference type="PROSITE" id="PS51762"/>
    </source>
</evidence>
<dbReference type="GO" id="GO:0004553">
    <property type="term" value="F:hydrolase activity, hydrolyzing O-glycosyl compounds"/>
    <property type="evidence" value="ECO:0007669"/>
    <property type="project" value="InterPro"/>
</dbReference>
<dbReference type="PANTHER" id="PTHR10963:SF53">
    <property type="entry name" value="GH16 DOMAIN-CONTAINING PROTEIN"/>
    <property type="match status" value="1"/>
</dbReference>
<protein>
    <submittedName>
        <fullName evidence="2">Concanavalin A-like lectin/glucanase domain-containing protein</fullName>
    </submittedName>
</protein>
<dbReference type="InterPro" id="IPR000757">
    <property type="entry name" value="Beta-glucanase-like"/>
</dbReference>
<accession>A0AAJ0BVA7</accession>
<name>A0AAJ0BVA7_9PEZI</name>
<keyword evidence="3" id="KW-1185">Reference proteome</keyword>
<dbReference type="GO" id="GO:0005975">
    <property type="term" value="P:carbohydrate metabolic process"/>
    <property type="evidence" value="ECO:0007669"/>
    <property type="project" value="InterPro"/>
</dbReference>
<feature type="domain" description="GH16" evidence="1">
    <location>
        <begin position="42"/>
        <end position="277"/>
    </location>
</feature>
<dbReference type="InterPro" id="IPR050546">
    <property type="entry name" value="Glycosyl_Hydrlase_16"/>
</dbReference>
<dbReference type="Gene3D" id="2.60.120.200">
    <property type="match status" value="1"/>
</dbReference>
<dbReference type="EMBL" id="MU839017">
    <property type="protein sequence ID" value="KAK1764911.1"/>
    <property type="molecule type" value="Genomic_DNA"/>
</dbReference>
<dbReference type="InterPro" id="IPR013320">
    <property type="entry name" value="ConA-like_dom_sf"/>
</dbReference>
<dbReference type="SUPFAM" id="SSF49899">
    <property type="entry name" value="Concanavalin A-like lectins/glucanases"/>
    <property type="match status" value="1"/>
</dbReference>
<dbReference type="GeneID" id="85311734"/>
<reference evidence="2" key="1">
    <citation type="submission" date="2023-06" db="EMBL/GenBank/DDBJ databases">
        <title>Genome-scale phylogeny and comparative genomics of the fungal order Sordariales.</title>
        <authorList>
            <consortium name="Lawrence Berkeley National Laboratory"/>
            <person name="Hensen N."/>
            <person name="Bonometti L."/>
            <person name="Westerberg I."/>
            <person name="Brannstrom I.O."/>
            <person name="Guillou S."/>
            <person name="Cros-Aarteil S."/>
            <person name="Calhoun S."/>
            <person name="Haridas S."/>
            <person name="Kuo A."/>
            <person name="Mondo S."/>
            <person name="Pangilinan J."/>
            <person name="Riley R."/>
            <person name="Labutti K."/>
            <person name="Andreopoulos B."/>
            <person name="Lipzen A."/>
            <person name="Chen C."/>
            <person name="Yanf M."/>
            <person name="Daum C."/>
            <person name="Ng V."/>
            <person name="Clum A."/>
            <person name="Steindorff A."/>
            <person name="Ohm R."/>
            <person name="Martin F."/>
            <person name="Silar P."/>
            <person name="Natvig D."/>
            <person name="Lalanne C."/>
            <person name="Gautier V."/>
            <person name="Ament-Velasquez S.L."/>
            <person name="Kruys A."/>
            <person name="Hutchinson M.I."/>
            <person name="Powell A.J."/>
            <person name="Barry K."/>
            <person name="Miller A.N."/>
            <person name="Grigoriev I.V."/>
            <person name="Debuchy R."/>
            <person name="Gladieux P."/>
            <person name="Thoren M.H."/>
            <person name="Johannesson H."/>
        </authorList>
    </citation>
    <scope>NUCLEOTIDE SEQUENCE</scope>
    <source>
        <strain evidence="2">8032-3</strain>
    </source>
</reference>